<dbReference type="OrthoDB" id="9786584at2"/>
<dbReference type="STRING" id="335543.Sfum_1981"/>
<dbReference type="RefSeq" id="WP_011698834.1">
    <property type="nucleotide sequence ID" value="NC_008554.1"/>
</dbReference>
<dbReference type="PANTHER" id="PTHR12110">
    <property type="entry name" value="HYDROXYPYRUVATE ISOMERASE"/>
    <property type="match status" value="1"/>
</dbReference>
<dbReference type="HOGENOM" id="CLU_050006_5_0_7"/>
<dbReference type="FunCoup" id="A0LJR2">
    <property type="interactions" value="65"/>
</dbReference>
<dbReference type="InterPro" id="IPR013022">
    <property type="entry name" value="Xyl_isomerase-like_TIM-brl"/>
</dbReference>
<name>A0LJR2_SYNFM</name>
<dbReference type="InParanoid" id="A0LJR2"/>
<protein>
    <submittedName>
        <fullName evidence="2">Xylose isomerase domain protein TIM barrel</fullName>
    </submittedName>
</protein>
<keyword evidence="2" id="KW-0413">Isomerase</keyword>
<evidence type="ECO:0000313" key="2">
    <source>
        <dbReference type="EMBL" id="ABK17664.1"/>
    </source>
</evidence>
<dbReference type="GO" id="GO:0016853">
    <property type="term" value="F:isomerase activity"/>
    <property type="evidence" value="ECO:0007669"/>
    <property type="project" value="UniProtKB-KW"/>
</dbReference>
<dbReference type="InterPro" id="IPR050312">
    <property type="entry name" value="IolE/XylAMocC-like"/>
</dbReference>
<proteinExistence type="predicted"/>
<feature type="domain" description="Xylose isomerase-like TIM barrel" evidence="1">
    <location>
        <begin position="20"/>
        <end position="277"/>
    </location>
</feature>
<reference evidence="2 3" key="1">
    <citation type="submission" date="2006-10" db="EMBL/GenBank/DDBJ databases">
        <title>Complete sequence of Syntrophobacter fumaroxidans MPOB.</title>
        <authorList>
            <consortium name="US DOE Joint Genome Institute"/>
            <person name="Copeland A."/>
            <person name="Lucas S."/>
            <person name="Lapidus A."/>
            <person name="Barry K."/>
            <person name="Detter J.C."/>
            <person name="Glavina del Rio T."/>
            <person name="Hammon N."/>
            <person name="Israni S."/>
            <person name="Pitluck S."/>
            <person name="Goltsman E.G."/>
            <person name="Martinez M."/>
            <person name="Schmutz J."/>
            <person name="Larimer F."/>
            <person name="Land M."/>
            <person name="Hauser L."/>
            <person name="Kyrpides N."/>
            <person name="Kim E."/>
            <person name="Boone D.R."/>
            <person name="Brockman F."/>
            <person name="Culley D."/>
            <person name="Ferry J."/>
            <person name="Gunsalus R."/>
            <person name="McInerney M.J."/>
            <person name="Morrison M."/>
            <person name="Plugge C."/>
            <person name="Rohlin L."/>
            <person name="Scholten J."/>
            <person name="Sieber J."/>
            <person name="Stams A.J.M."/>
            <person name="Worm P."/>
            <person name="Henstra A.M."/>
            <person name="Richardson P."/>
        </authorList>
    </citation>
    <scope>NUCLEOTIDE SEQUENCE [LARGE SCALE GENOMIC DNA]</scope>
    <source>
        <strain evidence="3">DSM 10017 / MPOB</strain>
    </source>
</reference>
<sequence length="287" mass="31917">MPGLSFSTNAFVRFSVCEAVERIAAIGFDGVEVLADVPHLFAGRRLDPELAGLKAVLRRSGIRAANVNANTAVGYYGGCFWEPLFEPSLANPDPDARKWRIEYSKRCVEIAHELECPNVSVTSGRMVPGTLPSESLELLKDSLEAVLRCGEAHGVRIGMEYEPGLLVERCGELEALMRALDSPWFGANLDLGHSHVLGEEPEFVVRSLGARIFHVHIEDIARRKHYHLIPGLGEVDFAALFRILDDNRYDGFITVELYTYPHQPEEAATRSLAHLRPLIHEKPQVDP</sequence>
<dbReference type="Proteomes" id="UP000001784">
    <property type="component" value="Chromosome"/>
</dbReference>
<evidence type="ECO:0000259" key="1">
    <source>
        <dbReference type="Pfam" id="PF01261"/>
    </source>
</evidence>
<dbReference type="Gene3D" id="3.20.20.150">
    <property type="entry name" value="Divalent-metal-dependent TIM barrel enzymes"/>
    <property type="match status" value="1"/>
</dbReference>
<dbReference type="InterPro" id="IPR036237">
    <property type="entry name" value="Xyl_isomerase-like_sf"/>
</dbReference>
<dbReference type="EMBL" id="CP000478">
    <property type="protein sequence ID" value="ABK17664.1"/>
    <property type="molecule type" value="Genomic_DNA"/>
</dbReference>
<dbReference type="eggNOG" id="COG1082">
    <property type="taxonomic scope" value="Bacteria"/>
</dbReference>
<evidence type="ECO:0000313" key="3">
    <source>
        <dbReference type="Proteomes" id="UP000001784"/>
    </source>
</evidence>
<accession>A0LJR2</accession>
<gene>
    <name evidence="2" type="ordered locus">Sfum_1981</name>
</gene>
<organism evidence="2 3">
    <name type="scientific">Syntrophobacter fumaroxidans (strain DSM 10017 / MPOB)</name>
    <dbReference type="NCBI Taxonomy" id="335543"/>
    <lineage>
        <taxon>Bacteria</taxon>
        <taxon>Pseudomonadati</taxon>
        <taxon>Thermodesulfobacteriota</taxon>
        <taxon>Syntrophobacteria</taxon>
        <taxon>Syntrophobacterales</taxon>
        <taxon>Syntrophobacteraceae</taxon>
        <taxon>Syntrophobacter</taxon>
    </lineage>
</organism>
<dbReference type="KEGG" id="sfu:Sfum_1981"/>
<dbReference type="SUPFAM" id="SSF51658">
    <property type="entry name" value="Xylose isomerase-like"/>
    <property type="match status" value="1"/>
</dbReference>
<keyword evidence="3" id="KW-1185">Reference proteome</keyword>
<dbReference type="Pfam" id="PF01261">
    <property type="entry name" value="AP_endonuc_2"/>
    <property type="match status" value="1"/>
</dbReference>
<dbReference type="AlphaFoldDB" id="A0LJR2"/>